<feature type="coiled-coil region" evidence="1">
    <location>
        <begin position="205"/>
        <end position="253"/>
    </location>
</feature>
<organism evidence="3 4">
    <name type="scientific">Dibothriocephalus latus</name>
    <name type="common">Fish tapeworm</name>
    <name type="synonym">Diphyllobothrium latum</name>
    <dbReference type="NCBI Taxonomy" id="60516"/>
    <lineage>
        <taxon>Eukaryota</taxon>
        <taxon>Metazoa</taxon>
        <taxon>Spiralia</taxon>
        <taxon>Lophotrochozoa</taxon>
        <taxon>Platyhelminthes</taxon>
        <taxon>Cestoda</taxon>
        <taxon>Eucestoda</taxon>
        <taxon>Diphyllobothriidea</taxon>
        <taxon>Diphyllobothriidae</taxon>
        <taxon>Dibothriocephalus</taxon>
    </lineage>
</organism>
<dbReference type="AlphaFoldDB" id="A0A3P7LL33"/>
<evidence type="ECO:0000256" key="1">
    <source>
        <dbReference type="SAM" id="Coils"/>
    </source>
</evidence>
<accession>A0A3P7LL33</accession>
<sequence>MQLGPGSRMRLLFAATYLDGQQSLFSASSYWSFYEALIRAFSNNRGLLANQAASSTPSSLNCARCEALKERIHDLESGSTHSTAERNRLESHYKACVAELEKQNGDLQFRLQTVTESKAEIQKTLEELRRQMTEKEAQLTDVVSELERLKLVNVQQQQQQQQPLSSSATDAENQQSTTVVPPKKEEDEEEKQRLDEEAIVNSELYQKLQALCTSLQREAVEAGQRVTETEERLAEVESRLQDQAQVLATANSERAALSRAYLSAETILLDV</sequence>
<dbReference type="Proteomes" id="UP000281553">
    <property type="component" value="Unassembled WGS sequence"/>
</dbReference>
<evidence type="ECO:0000313" key="3">
    <source>
        <dbReference type="EMBL" id="VDN14060.1"/>
    </source>
</evidence>
<feature type="compositionally biased region" description="Basic and acidic residues" evidence="2">
    <location>
        <begin position="182"/>
        <end position="193"/>
    </location>
</feature>
<gene>
    <name evidence="3" type="ORF">DILT_LOCUS9891</name>
</gene>
<keyword evidence="1" id="KW-0175">Coiled coil</keyword>
<dbReference type="OrthoDB" id="6285930at2759"/>
<proteinExistence type="predicted"/>
<feature type="coiled-coil region" evidence="1">
    <location>
        <begin position="111"/>
        <end position="149"/>
    </location>
</feature>
<name>A0A3P7LL33_DIBLA</name>
<keyword evidence="4" id="KW-1185">Reference proteome</keyword>
<feature type="compositionally biased region" description="Polar residues" evidence="2">
    <location>
        <begin position="163"/>
        <end position="179"/>
    </location>
</feature>
<evidence type="ECO:0000313" key="4">
    <source>
        <dbReference type="Proteomes" id="UP000281553"/>
    </source>
</evidence>
<protein>
    <recommendedName>
        <fullName evidence="5">Golgin subfamily A conserved domain-containing protein</fullName>
    </recommendedName>
</protein>
<feature type="region of interest" description="Disordered" evidence="2">
    <location>
        <begin position="160"/>
        <end position="193"/>
    </location>
</feature>
<dbReference type="EMBL" id="UYRU01058134">
    <property type="protein sequence ID" value="VDN14060.1"/>
    <property type="molecule type" value="Genomic_DNA"/>
</dbReference>
<evidence type="ECO:0008006" key="5">
    <source>
        <dbReference type="Google" id="ProtNLM"/>
    </source>
</evidence>
<evidence type="ECO:0000256" key="2">
    <source>
        <dbReference type="SAM" id="MobiDB-lite"/>
    </source>
</evidence>
<reference evidence="3 4" key="1">
    <citation type="submission" date="2018-11" db="EMBL/GenBank/DDBJ databases">
        <authorList>
            <consortium name="Pathogen Informatics"/>
        </authorList>
    </citation>
    <scope>NUCLEOTIDE SEQUENCE [LARGE SCALE GENOMIC DNA]</scope>
</reference>